<evidence type="ECO:0000256" key="5">
    <source>
        <dbReference type="PROSITE-ProRule" id="PRU00520"/>
    </source>
</evidence>
<dbReference type="PROSITE" id="PS00151">
    <property type="entry name" value="ACYLPHOSPHATASE_2"/>
    <property type="match status" value="1"/>
</dbReference>
<organism evidence="8 9">
    <name type="scientific">Tessaracoccus palaemonis</name>
    <dbReference type="NCBI Taxonomy" id="2829499"/>
    <lineage>
        <taxon>Bacteria</taxon>
        <taxon>Bacillati</taxon>
        <taxon>Actinomycetota</taxon>
        <taxon>Actinomycetes</taxon>
        <taxon>Propionibacteriales</taxon>
        <taxon>Propionibacteriaceae</taxon>
        <taxon>Tessaracoccus</taxon>
    </lineage>
</organism>
<feature type="active site" evidence="5">
    <location>
        <position position="18"/>
    </location>
</feature>
<comment type="catalytic activity">
    <reaction evidence="4 5">
        <text>an acyl phosphate + H2O = a carboxylate + phosphate + H(+)</text>
        <dbReference type="Rhea" id="RHEA:14965"/>
        <dbReference type="ChEBI" id="CHEBI:15377"/>
        <dbReference type="ChEBI" id="CHEBI:15378"/>
        <dbReference type="ChEBI" id="CHEBI:29067"/>
        <dbReference type="ChEBI" id="CHEBI:43474"/>
        <dbReference type="ChEBI" id="CHEBI:59918"/>
        <dbReference type="EC" id="3.6.1.7"/>
    </reaction>
</comment>
<evidence type="ECO:0000313" key="8">
    <source>
        <dbReference type="EMBL" id="QXT61614.1"/>
    </source>
</evidence>
<sequence>MRRVEVVVRGRVQGVGYRYSCRNEAQRLGLAGWVRNEPDGTVRAEFEGRAEEVDSMVSWCWEGPDYARVTGVEVREIAPTGGSGFTVG</sequence>
<feature type="active site" evidence="5">
    <location>
        <position position="36"/>
    </location>
</feature>
<dbReference type="EMBL" id="CP079216">
    <property type="protein sequence ID" value="QXT61614.1"/>
    <property type="molecule type" value="Genomic_DNA"/>
</dbReference>
<feature type="domain" description="Acylphosphatase-like" evidence="7">
    <location>
        <begin position="3"/>
        <end position="88"/>
    </location>
</feature>
<evidence type="ECO:0000313" key="9">
    <source>
        <dbReference type="Proteomes" id="UP000824504"/>
    </source>
</evidence>
<protein>
    <recommendedName>
        <fullName evidence="3 5">acylphosphatase</fullName>
        <ecNumber evidence="2 5">3.6.1.7</ecNumber>
    </recommendedName>
</protein>
<evidence type="ECO:0000256" key="6">
    <source>
        <dbReference type="RuleBase" id="RU004168"/>
    </source>
</evidence>
<keyword evidence="9" id="KW-1185">Reference proteome</keyword>
<comment type="similarity">
    <text evidence="1 6">Belongs to the acylphosphatase family.</text>
</comment>
<dbReference type="InterPro" id="IPR020456">
    <property type="entry name" value="Acylphosphatase"/>
</dbReference>
<gene>
    <name evidence="8" type="ORF">KDB89_07245</name>
</gene>
<accession>A0ABX8SF81</accession>
<dbReference type="Proteomes" id="UP000824504">
    <property type="component" value="Chromosome"/>
</dbReference>
<dbReference type="InterPro" id="IPR001792">
    <property type="entry name" value="Acylphosphatase-like_dom"/>
</dbReference>
<name>A0ABX8SF81_9ACTN</name>
<reference evidence="8 9" key="1">
    <citation type="submission" date="2021-07" db="EMBL/GenBank/DDBJ databases">
        <title>complete genome sequencing of Tessaracoccus sp.J1M15.</title>
        <authorList>
            <person name="Bae J.-W."/>
            <person name="Kim D.-y."/>
        </authorList>
    </citation>
    <scope>NUCLEOTIDE SEQUENCE [LARGE SCALE GENOMIC DNA]</scope>
    <source>
        <strain evidence="8 9">J1M15</strain>
    </source>
</reference>
<proteinExistence type="inferred from homology"/>
<evidence type="ECO:0000256" key="4">
    <source>
        <dbReference type="ARBA" id="ARBA00047645"/>
    </source>
</evidence>
<dbReference type="EC" id="3.6.1.7" evidence="2 5"/>
<evidence type="ECO:0000256" key="1">
    <source>
        <dbReference type="ARBA" id="ARBA00005614"/>
    </source>
</evidence>
<evidence type="ECO:0000256" key="2">
    <source>
        <dbReference type="ARBA" id="ARBA00012150"/>
    </source>
</evidence>
<evidence type="ECO:0000259" key="7">
    <source>
        <dbReference type="PROSITE" id="PS51160"/>
    </source>
</evidence>
<evidence type="ECO:0000256" key="3">
    <source>
        <dbReference type="ARBA" id="ARBA00015991"/>
    </source>
</evidence>
<keyword evidence="5" id="KW-0378">Hydrolase</keyword>
<dbReference type="InterPro" id="IPR017968">
    <property type="entry name" value="Acylphosphatase_CS"/>
</dbReference>
<dbReference type="RefSeq" id="WP_219079716.1">
    <property type="nucleotide sequence ID" value="NZ_CP079216.1"/>
</dbReference>
<dbReference type="Pfam" id="PF00708">
    <property type="entry name" value="Acylphosphatase"/>
    <property type="match status" value="1"/>
</dbReference>
<dbReference type="PANTHER" id="PTHR47268:SF4">
    <property type="entry name" value="ACYLPHOSPHATASE"/>
    <property type="match status" value="1"/>
</dbReference>
<dbReference type="PANTHER" id="PTHR47268">
    <property type="entry name" value="ACYLPHOSPHATASE"/>
    <property type="match status" value="1"/>
</dbReference>
<dbReference type="PROSITE" id="PS51160">
    <property type="entry name" value="ACYLPHOSPHATASE_3"/>
    <property type="match status" value="1"/>
</dbReference>